<reference evidence="3 4" key="1">
    <citation type="journal article" date="2016" name="Nat. Commun.">
        <title>Thousands of microbial genomes shed light on interconnected biogeochemical processes in an aquifer system.</title>
        <authorList>
            <person name="Anantharaman K."/>
            <person name="Brown C.T."/>
            <person name="Hug L.A."/>
            <person name="Sharon I."/>
            <person name="Castelle C.J."/>
            <person name="Probst A.J."/>
            <person name="Thomas B.C."/>
            <person name="Singh A."/>
            <person name="Wilkins M.J."/>
            <person name="Karaoz U."/>
            <person name="Brodie E.L."/>
            <person name="Williams K.H."/>
            <person name="Hubbard S.S."/>
            <person name="Banfield J.F."/>
        </authorList>
    </citation>
    <scope>NUCLEOTIDE SEQUENCE [LARGE SCALE GENOMIC DNA]</scope>
</reference>
<organism evidence="3 4">
    <name type="scientific">Candidatus Lambdaproteobacteria bacterium RIFOXYD2_FULL_50_16</name>
    <dbReference type="NCBI Taxonomy" id="1817772"/>
    <lineage>
        <taxon>Bacteria</taxon>
        <taxon>Pseudomonadati</taxon>
        <taxon>Pseudomonadota</taxon>
        <taxon>Candidatus Lambdaproteobacteria</taxon>
    </lineage>
</organism>
<dbReference type="STRING" id="1817772.A2527_04620"/>
<comment type="caution">
    <text evidence="3">The sequence shown here is derived from an EMBL/GenBank/DDBJ whole genome shotgun (WGS) entry which is preliminary data.</text>
</comment>
<keyword evidence="2" id="KW-0812">Transmembrane</keyword>
<dbReference type="EMBL" id="MFNE01000018">
    <property type="protein sequence ID" value="OGG96188.1"/>
    <property type="molecule type" value="Genomic_DNA"/>
</dbReference>
<keyword evidence="2" id="KW-0472">Membrane</keyword>
<protein>
    <recommendedName>
        <fullName evidence="5">Cell division protein FtsL</fullName>
    </recommendedName>
</protein>
<gene>
    <name evidence="3" type="ORF">A2527_04620</name>
</gene>
<evidence type="ECO:0000256" key="2">
    <source>
        <dbReference type="SAM" id="Phobius"/>
    </source>
</evidence>
<dbReference type="AlphaFoldDB" id="A0A1F6GDK4"/>
<evidence type="ECO:0000313" key="3">
    <source>
        <dbReference type="EMBL" id="OGG96188.1"/>
    </source>
</evidence>
<evidence type="ECO:0000313" key="4">
    <source>
        <dbReference type="Proteomes" id="UP000178449"/>
    </source>
</evidence>
<dbReference type="InterPro" id="IPR007060">
    <property type="entry name" value="FtsL/DivIC"/>
</dbReference>
<feature type="transmembrane region" description="Helical" evidence="2">
    <location>
        <begin position="12"/>
        <end position="29"/>
    </location>
</feature>
<keyword evidence="2" id="KW-1133">Transmembrane helix</keyword>
<feature type="region of interest" description="Disordered" evidence="1">
    <location>
        <begin position="105"/>
        <end position="138"/>
    </location>
</feature>
<dbReference type="Pfam" id="PF04977">
    <property type="entry name" value="DivIC"/>
    <property type="match status" value="1"/>
</dbReference>
<dbReference type="Proteomes" id="UP000178449">
    <property type="component" value="Unassembled WGS sequence"/>
</dbReference>
<evidence type="ECO:0000256" key="1">
    <source>
        <dbReference type="SAM" id="MobiDB-lite"/>
    </source>
</evidence>
<accession>A0A1F6GDK4</accession>
<sequence>MALLPRPEKKVIQGLLVLVILIVFLLSIVGDKGTVELSRVREQEAKLTQEIGELKRQKGEWLKKLQSLKGSREYLGSLAREELGYIKKDEFLLLPEVAPLAPILSASPQNLPPNASPDSGLAAEEEAPTGPPEEVSSP</sequence>
<evidence type="ECO:0008006" key="5">
    <source>
        <dbReference type="Google" id="ProtNLM"/>
    </source>
</evidence>
<proteinExistence type="predicted"/>
<name>A0A1F6GDK4_9PROT</name>